<dbReference type="Pfam" id="PF00392">
    <property type="entry name" value="GntR"/>
    <property type="match status" value="1"/>
</dbReference>
<feature type="compositionally biased region" description="Polar residues" evidence="4">
    <location>
        <begin position="1"/>
        <end position="12"/>
    </location>
</feature>
<proteinExistence type="predicted"/>
<dbReference type="SUPFAM" id="SSF46785">
    <property type="entry name" value="Winged helix' DNA-binding domain"/>
    <property type="match status" value="1"/>
</dbReference>
<feature type="region of interest" description="Disordered" evidence="4">
    <location>
        <begin position="89"/>
        <end position="114"/>
    </location>
</feature>
<protein>
    <recommendedName>
        <fullName evidence="5">HTH gntR-type domain-containing protein</fullName>
    </recommendedName>
</protein>
<dbReference type="EMBL" id="BAAARW010000045">
    <property type="protein sequence ID" value="GAA2456968.1"/>
    <property type="molecule type" value="Genomic_DNA"/>
</dbReference>
<evidence type="ECO:0000313" key="7">
    <source>
        <dbReference type="Proteomes" id="UP001501231"/>
    </source>
</evidence>
<accession>A0ABN3KHS8</accession>
<dbReference type="InterPro" id="IPR036390">
    <property type="entry name" value="WH_DNA-bd_sf"/>
</dbReference>
<evidence type="ECO:0000256" key="4">
    <source>
        <dbReference type="SAM" id="MobiDB-lite"/>
    </source>
</evidence>
<dbReference type="Proteomes" id="UP001501231">
    <property type="component" value="Unassembled WGS sequence"/>
</dbReference>
<name>A0ABN3KHS8_9ACTN</name>
<dbReference type="Gene3D" id="1.10.10.10">
    <property type="entry name" value="Winged helix-like DNA-binding domain superfamily/Winged helix DNA-binding domain"/>
    <property type="match status" value="1"/>
</dbReference>
<evidence type="ECO:0000259" key="5">
    <source>
        <dbReference type="PROSITE" id="PS50949"/>
    </source>
</evidence>
<sequence length="147" mass="16347">MAETYLGTQEPKSGSYAADMGKSTPADRRKIYVRIADELRADIASGRYPVGETVPSIAALCDRFGAAKATVERALAVLRDDGLIMSRQGSPSVVITKPEHDEAEEAPQEQEPSQEFTLLWGQLQEMRELLRRQAAKLDELDERTRNL</sequence>
<keyword evidence="2" id="KW-0238">DNA-binding</keyword>
<dbReference type="PANTHER" id="PTHR44846">
    <property type="entry name" value="MANNOSYL-D-GLYCERATE TRANSPORT/METABOLISM SYSTEM REPRESSOR MNGR-RELATED"/>
    <property type="match status" value="1"/>
</dbReference>
<dbReference type="InterPro" id="IPR036388">
    <property type="entry name" value="WH-like_DNA-bd_sf"/>
</dbReference>
<evidence type="ECO:0000313" key="6">
    <source>
        <dbReference type="EMBL" id="GAA2456968.1"/>
    </source>
</evidence>
<dbReference type="PROSITE" id="PS50949">
    <property type="entry name" value="HTH_GNTR"/>
    <property type="match status" value="1"/>
</dbReference>
<organism evidence="6 7">
    <name type="scientific">Actinomadura vinacea</name>
    <dbReference type="NCBI Taxonomy" id="115336"/>
    <lineage>
        <taxon>Bacteria</taxon>
        <taxon>Bacillati</taxon>
        <taxon>Actinomycetota</taxon>
        <taxon>Actinomycetes</taxon>
        <taxon>Streptosporangiales</taxon>
        <taxon>Thermomonosporaceae</taxon>
        <taxon>Actinomadura</taxon>
    </lineage>
</organism>
<evidence type="ECO:0000256" key="1">
    <source>
        <dbReference type="ARBA" id="ARBA00023015"/>
    </source>
</evidence>
<dbReference type="InterPro" id="IPR050679">
    <property type="entry name" value="Bact_HTH_transcr_reg"/>
</dbReference>
<evidence type="ECO:0000256" key="3">
    <source>
        <dbReference type="ARBA" id="ARBA00023163"/>
    </source>
</evidence>
<dbReference type="SMART" id="SM00345">
    <property type="entry name" value="HTH_GNTR"/>
    <property type="match status" value="1"/>
</dbReference>
<keyword evidence="3" id="KW-0804">Transcription</keyword>
<reference evidence="6 7" key="1">
    <citation type="journal article" date="2019" name="Int. J. Syst. Evol. Microbiol.">
        <title>The Global Catalogue of Microorganisms (GCM) 10K type strain sequencing project: providing services to taxonomists for standard genome sequencing and annotation.</title>
        <authorList>
            <consortium name="The Broad Institute Genomics Platform"/>
            <consortium name="The Broad Institute Genome Sequencing Center for Infectious Disease"/>
            <person name="Wu L."/>
            <person name="Ma J."/>
        </authorList>
    </citation>
    <scope>NUCLEOTIDE SEQUENCE [LARGE SCALE GENOMIC DNA]</scope>
    <source>
        <strain evidence="6 7">JCM 3325</strain>
    </source>
</reference>
<keyword evidence="7" id="KW-1185">Reference proteome</keyword>
<comment type="caution">
    <text evidence="6">The sequence shown here is derived from an EMBL/GenBank/DDBJ whole genome shotgun (WGS) entry which is preliminary data.</text>
</comment>
<keyword evidence="1" id="KW-0805">Transcription regulation</keyword>
<feature type="domain" description="HTH gntR-type" evidence="5">
    <location>
        <begin position="29"/>
        <end position="97"/>
    </location>
</feature>
<evidence type="ECO:0000256" key="2">
    <source>
        <dbReference type="ARBA" id="ARBA00023125"/>
    </source>
</evidence>
<feature type="region of interest" description="Disordered" evidence="4">
    <location>
        <begin position="1"/>
        <end position="24"/>
    </location>
</feature>
<dbReference type="CDD" id="cd07377">
    <property type="entry name" value="WHTH_GntR"/>
    <property type="match status" value="1"/>
</dbReference>
<gene>
    <name evidence="6" type="ORF">GCM10010191_90680</name>
</gene>
<dbReference type="PANTHER" id="PTHR44846:SF17">
    <property type="entry name" value="GNTR-FAMILY TRANSCRIPTIONAL REGULATOR"/>
    <property type="match status" value="1"/>
</dbReference>
<dbReference type="InterPro" id="IPR000524">
    <property type="entry name" value="Tscrpt_reg_HTH_GntR"/>
</dbReference>